<protein>
    <submittedName>
        <fullName evidence="1">Uncharacterized protein</fullName>
    </submittedName>
</protein>
<dbReference type="EMBL" id="JBBBZM010000571">
    <property type="protein sequence ID" value="KAL0630513.1"/>
    <property type="molecule type" value="Genomic_DNA"/>
</dbReference>
<organism evidence="1 2">
    <name type="scientific">Discina gigas</name>
    <dbReference type="NCBI Taxonomy" id="1032678"/>
    <lineage>
        <taxon>Eukaryota</taxon>
        <taxon>Fungi</taxon>
        <taxon>Dikarya</taxon>
        <taxon>Ascomycota</taxon>
        <taxon>Pezizomycotina</taxon>
        <taxon>Pezizomycetes</taxon>
        <taxon>Pezizales</taxon>
        <taxon>Discinaceae</taxon>
        <taxon>Discina</taxon>
    </lineage>
</organism>
<evidence type="ECO:0000313" key="2">
    <source>
        <dbReference type="Proteomes" id="UP001447188"/>
    </source>
</evidence>
<sequence>MSRDLVELQRWVTEALAMVAGNGATALDGISVGLEALSASSQHAYAQLQALSVQIDGEEEANVKNWSELFEQMEALKREASGLLMDRDRVIAAELHRRDHEQRETNEQIAGALNLQSLQTQQLASRHEETREVIEEFLKTTLKQQIPDAVDTTLEKARIPTPRMPIPYYPTGGGPSSQTICLRTKQEAAVWDLPPDHQQR</sequence>
<accession>A0ABR3G3S1</accession>
<proteinExistence type="predicted"/>
<name>A0ABR3G3S1_9PEZI</name>
<evidence type="ECO:0000313" key="1">
    <source>
        <dbReference type="EMBL" id="KAL0630513.1"/>
    </source>
</evidence>
<comment type="caution">
    <text evidence="1">The sequence shown here is derived from an EMBL/GenBank/DDBJ whole genome shotgun (WGS) entry which is preliminary data.</text>
</comment>
<keyword evidence="2" id="KW-1185">Reference proteome</keyword>
<reference evidence="1 2" key="1">
    <citation type="submission" date="2024-02" db="EMBL/GenBank/DDBJ databases">
        <title>Discinaceae phylogenomics.</title>
        <authorList>
            <person name="Dirks A.C."/>
            <person name="James T.Y."/>
        </authorList>
    </citation>
    <scope>NUCLEOTIDE SEQUENCE [LARGE SCALE GENOMIC DNA]</scope>
    <source>
        <strain evidence="1 2">ACD0624</strain>
    </source>
</reference>
<gene>
    <name evidence="1" type="ORF">Q9L58_010641</name>
</gene>
<dbReference type="Proteomes" id="UP001447188">
    <property type="component" value="Unassembled WGS sequence"/>
</dbReference>